<dbReference type="PROSITE" id="PS51194">
    <property type="entry name" value="HELICASE_CTER"/>
    <property type="match status" value="1"/>
</dbReference>
<evidence type="ECO:0000256" key="5">
    <source>
        <dbReference type="SAM" id="Coils"/>
    </source>
</evidence>
<keyword evidence="9" id="KW-1185">Reference proteome</keyword>
<dbReference type="GO" id="GO:0016787">
    <property type="term" value="F:hydrolase activity"/>
    <property type="evidence" value="ECO:0007669"/>
    <property type="project" value="UniProtKB-KW"/>
</dbReference>
<feature type="domain" description="Helicase C-terminal" evidence="7">
    <location>
        <begin position="405"/>
        <end position="592"/>
    </location>
</feature>
<sequence length="969" mass="111024">MSLTDHQAKYFAHSLSLRDPEGIGRLSQSLFDAQVDLNPHQIEAALFALQSPLSKGVILADEVGLGKTIEAGLILCQLWAEKKRRILIICPASIRKQWALELQEKFHLSCRVLDTPAYRKLKKGGHPRPFDAKEVLICSYAFANRHQDEIRSIPFDLAVIDEAHKLRNCYRPSNRTGQGIRYALEERKKILLTATPLQNSLLEIYGLSILIDENLFGDRTTFATQYMRAGGDLSHLRHRLRHFCKRTLRRDVTEYINYTERKALTHPFEPTDEEQTFYDEVSTFIQREDLYCLPEGQRHLLVLILRKLLASSTEAILGTLQSLLRGLHDLRDGKNQNVRLIDDLTTDSESGSDLLDELLDQIGEAEPLDNEQPDLPPISITALTEEIADLEKLIAQGLRISLETKTKELLTALRLGFDKMAETGANERALIFTESRRTQDALALYLEENGYRGKVILFNGSNNDPAAKAIYEQWLAKNADTDRISGSRPIDIRTALVEHFRDHGTILIATEAAAEGVNMQFCSLVINFDLPWNPQRVEQRIGRCHRYGQKHDVVVINFLNTRNQADRRVHQLLAEKFRLFDEVFGASDEVLGAIESGVDFEKRVLAIYQTCRNPEQIEAAFNQLQDELKEQIENRLSDTREALLEHFDEDVHQRLKLELAEAELRLDRIARQFWQLSRHIIADSADWHEDQLAFTLRQVLTAQAPRGTYHLISRQRPDAVKNTSLPASHFLFRLTHPLGEYVLAQGQALATPAAALTFDLDAHPTKISQLDPLRGKSGYLRLHQLTVQSYETEHFLLVTAHLEEDGQPGPTLDPETAERLLTCTCTASEPATLPPLHRERLDEAARRHREATLSQSIERNNRHFRLATEQIDRWADDKIRAAEAQLVQVKAEIRALRNQARQAETLEDQHRLQEDIRRAEKRKRRARREIDDIEDDIENQRDQLISELEGRLSQGQSEQEHFSIHFHIR</sequence>
<feature type="coiled-coil region" evidence="5">
    <location>
        <begin position="629"/>
        <end position="672"/>
    </location>
</feature>
<dbReference type="InterPro" id="IPR027417">
    <property type="entry name" value="P-loop_NTPase"/>
</dbReference>
<evidence type="ECO:0000256" key="2">
    <source>
        <dbReference type="ARBA" id="ARBA00022801"/>
    </source>
</evidence>
<dbReference type="InterPro" id="IPR057342">
    <property type="entry name" value="DEXDc_RapA"/>
</dbReference>
<proteinExistence type="predicted"/>
<dbReference type="InterPro" id="IPR049730">
    <property type="entry name" value="SNF2/RAD54-like_C"/>
</dbReference>
<feature type="domain" description="Helicase ATP-binding" evidence="6">
    <location>
        <begin position="48"/>
        <end position="214"/>
    </location>
</feature>
<dbReference type="PANTHER" id="PTHR10799">
    <property type="entry name" value="SNF2/RAD54 HELICASE FAMILY"/>
    <property type="match status" value="1"/>
</dbReference>
<dbReference type="Gene3D" id="3.40.50.10810">
    <property type="entry name" value="Tandem AAA-ATPase domain"/>
    <property type="match status" value="1"/>
</dbReference>
<evidence type="ECO:0000313" key="8">
    <source>
        <dbReference type="EMBL" id="MBK1835536.1"/>
    </source>
</evidence>
<reference evidence="8" key="1">
    <citation type="submission" date="2021-01" db="EMBL/GenBank/DDBJ databases">
        <title>Modified the classification status of verrucomicrobia.</title>
        <authorList>
            <person name="Feng X."/>
        </authorList>
    </citation>
    <scope>NUCLEOTIDE SEQUENCE</scope>
    <source>
        <strain evidence="8">KCTC 12986</strain>
    </source>
</reference>
<dbReference type="SMART" id="SM00487">
    <property type="entry name" value="DEXDc"/>
    <property type="match status" value="1"/>
</dbReference>
<dbReference type="GO" id="GO:0004386">
    <property type="term" value="F:helicase activity"/>
    <property type="evidence" value="ECO:0007669"/>
    <property type="project" value="UniProtKB-KW"/>
</dbReference>
<evidence type="ECO:0000256" key="3">
    <source>
        <dbReference type="ARBA" id="ARBA00022806"/>
    </source>
</evidence>
<comment type="caution">
    <text evidence="8">The sequence shown here is derived from an EMBL/GenBank/DDBJ whole genome shotgun (WGS) entry which is preliminary data.</text>
</comment>
<keyword evidence="3 8" id="KW-0347">Helicase</keyword>
<dbReference type="Pfam" id="PF00271">
    <property type="entry name" value="Helicase_C"/>
    <property type="match status" value="1"/>
</dbReference>
<dbReference type="AlphaFoldDB" id="A0A934RW54"/>
<dbReference type="Gene3D" id="3.40.50.300">
    <property type="entry name" value="P-loop containing nucleotide triphosphate hydrolases"/>
    <property type="match status" value="1"/>
</dbReference>
<dbReference type="CDD" id="cd18793">
    <property type="entry name" value="SF2_C_SNF"/>
    <property type="match status" value="1"/>
</dbReference>
<dbReference type="InterPro" id="IPR000330">
    <property type="entry name" value="SNF2_N"/>
</dbReference>
<dbReference type="InterPro" id="IPR014001">
    <property type="entry name" value="Helicase_ATP-bd"/>
</dbReference>
<dbReference type="SUPFAM" id="SSF52540">
    <property type="entry name" value="P-loop containing nucleoside triphosphate hydrolases"/>
    <property type="match status" value="2"/>
</dbReference>
<keyword evidence="4" id="KW-0067">ATP-binding</keyword>
<dbReference type="Pfam" id="PF00176">
    <property type="entry name" value="SNF2-rel_dom"/>
    <property type="match status" value="1"/>
</dbReference>
<accession>A0A934RW54</accession>
<dbReference type="InterPro" id="IPR038718">
    <property type="entry name" value="SNF2-like_sf"/>
</dbReference>
<dbReference type="CDD" id="cd18011">
    <property type="entry name" value="DEXDc_RapA"/>
    <property type="match status" value="1"/>
</dbReference>
<dbReference type="GO" id="GO:0005524">
    <property type="term" value="F:ATP binding"/>
    <property type="evidence" value="ECO:0007669"/>
    <property type="project" value="UniProtKB-KW"/>
</dbReference>
<dbReference type="EMBL" id="JAENIO010000060">
    <property type="protein sequence ID" value="MBK1835536.1"/>
    <property type="molecule type" value="Genomic_DNA"/>
</dbReference>
<organism evidence="8 9">
    <name type="scientific">Roseibacillus ishigakijimensis</name>
    <dbReference type="NCBI Taxonomy" id="454146"/>
    <lineage>
        <taxon>Bacteria</taxon>
        <taxon>Pseudomonadati</taxon>
        <taxon>Verrucomicrobiota</taxon>
        <taxon>Verrucomicrobiia</taxon>
        <taxon>Verrucomicrobiales</taxon>
        <taxon>Verrucomicrobiaceae</taxon>
        <taxon>Roseibacillus</taxon>
    </lineage>
</organism>
<dbReference type="PROSITE" id="PS51192">
    <property type="entry name" value="HELICASE_ATP_BIND_1"/>
    <property type="match status" value="1"/>
</dbReference>
<feature type="coiled-coil region" evidence="5">
    <location>
        <begin position="879"/>
        <end position="943"/>
    </location>
</feature>
<evidence type="ECO:0000256" key="1">
    <source>
        <dbReference type="ARBA" id="ARBA00022741"/>
    </source>
</evidence>
<keyword evidence="1" id="KW-0547">Nucleotide-binding</keyword>
<name>A0A934RW54_9BACT</name>
<evidence type="ECO:0000256" key="4">
    <source>
        <dbReference type="ARBA" id="ARBA00022840"/>
    </source>
</evidence>
<protein>
    <submittedName>
        <fullName evidence="8">DEAD/DEAH box helicase</fullName>
    </submittedName>
</protein>
<dbReference type="SMART" id="SM00490">
    <property type="entry name" value="HELICc"/>
    <property type="match status" value="1"/>
</dbReference>
<evidence type="ECO:0000313" key="9">
    <source>
        <dbReference type="Proteomes" id="UP000604083"/>
    </source>
</evidence>
<keyword evidence="5" id="KW-0175">Coiled coil</keyword>
<dbReference type="Proteomes" id="UP000604083">
    <property type="component" value="Unassembled WGS sequence"/>
</dbReference>
<dbReference type="InterPro" id="IPR001650">
    <property type="entry name" value="Helicase_C-like"/>
</dbReference>
<dbReference type="RefSeq" id="WP_200392973.1">
    <property type="nucleotide sequence ID" value="NZ_JAENIO010000060.1"/>
</dbReference>
<evidence type="ECO:0000259" key="7">
    <source>
        <dbReference type="PROSITE" id="PS51194"/>
    </source>
</evidence>
<evidence type="ECO:0000259" key="6">
    <source>
        <dbReference type="PROSITE" id="PS51192"/>
    </source>
</evidence>
<keyword evidence="2" id="KW-0378">Hydrolase</keyword>
<gene>
    <name evidence="8" type="ORF">JIN78_15815</name>
</gene>